<sequence>MMHTEFSDPRTATSDALSLNAARAAFFLGGFGLSSWAPLVPFAQSRLHLASGELGLFLLCIGIGSLISMPLAGPLTSRVGCRLVLCVADLIFCLTLPLLSVCTGRIALAITLLLFGGAIGANGVAMNVQASLVERACARPVMSGILALFSVGGIAGSGGMTWLLSHHVAPLQACLAADAVIALILLVFVRRFLSHGGEDGPAFALPHGSIIRLGCVACMIYLVEGMMLDWSGIILTSLAHVPIARAGAGYTTFACFMVAGRLFGDALVKRFGQSAILRGGLLLTAGGLSIVVAVRFPLTAFAGLALVGAGASNVVPILFRAAGSSQAMPSNLAIAAVATLGYVGVLTGPALIGFLASAAGLTTAVLIVALATASTTTLIPNVRDDMHRFSPSLDRSTP</sequence>
<dbReference type="InterPro" id="IPR036259">
    <property type="entry name" value="MFS_trans_sf"/>
</dbReference>
<proteinExistence type="predicted"/>
<feature type="transmembrane region" description="Helical" evidence="5">
    <location>
        <begin position="275"/>
        <end position="294"/>
    </location>
</feature>
<evidence type="ECO:0000313" key="6">
    <source>
        <dbReference type="EMBL" id="XAE43869.1"/>
    </source>
</evidence>
<keyword evidence="7" id="KW-1185">Reference proteome</keyword>
<dbReference type="Proteomes" id="UP001449795">
    <property type="component" value="Chromosome"/>
</dbReference>
<reference evidence="6 7" key="1">
    <citation type="submission" date="2024-04" db="EMBL/GenBank/DDBJ databases">
        <title>Complete genome sequence of Nguyenibacter vanlangesis HBCM-1154, a strain capable of nitrogen fixation, IAA production, and phosphorus solubilization isolated from sugarcane soil.</title>
        <authorList>
            <person name="MY HANH P."/>
        </authorList>
    </citation>
    <scope>NUCLEOTIDE SEQUENCE [LARGE SCALE GENOMIC DNA]</scope>
    <source>
        <strain evidence="6 7">HBCM 1154</strain>
    </source>
</reference>
<dbReference type="CDD" id="cd17393">
    <property type="entry name" value="MFS_MosC_like"/>
    <property type="match status" value="1"/>
</dbReference>
<dbReference type="SUPFAM" id="SSF103473">
    <property type="entry name" value="MFS general substrate transporter"/>
    <property type="match status" value="1"/>
</dbReference>
<dbReference type="RefSeq" id="WP_342629221.1">
    <property type="nucleotide sequence ID" value="NZ_CP152276.1"/>
</dbReference>
<dbReference type="EMBL" id="CP152276">
    <property type="protein sequence ID" value="XAE43869.1"/>
    <property type="molecule type" value="Genomic_DNA"/>
</dbReference>
<dbReference type="Pfam" id="PF07690">
    <property type="entry name" value="MFS_1"/>
    <property type="match status" value="1"/>
</dbReference>
<feature type="transmembrane region" description="Helical" evidence="5">
    <location>
        <begin position="201"/>
        <end position="223"/>
    </location>
</feature>
<feature type="transmembrane region" description="Helical" evidence="5">
    <location>
        <begin position="79"/>
        <end position="100"/>
    </location>
</feature>
<feature type="transmembrane region" description="Helical" evidence="5">
    <location>
        <begin position="140"/>
        <end position="163"/>
    </location>
</feature>
<keyword evidence="2 5" id="KW-0812">Transmembrane</keyword>
<keyword evidence="3 5" id="KW-1133">Transmembrane helix</keyword>
<dbReference type="Gene3D" id="1.20.1250.20">
    <property type="entry name" value="MFS general substrate transporter like domains"/>
    <property type="match status" value="2"/>
</dbReference>
<feature type="transmembrane region" description="Helical" evidence="5">
    <location>
        <begin position="243"/>
        <end position="263"/>
    </location>
</feature>
<dbReference type="PANTHER" id="PTHR23514">
    <property type="entry name" value="BYPASS OF STOP CODON PROTEIN 6"/>
    <property type="match status" value="1"/>
</dbReference>
<protein>
    <submittedName>
        <fullName evidence="6">MFS transporter</fullName>
    </submittedName>
</protein>
<feature type="transmembrane region" description="Helical" evidence="5">
    <location>
        <begin position="331"/>
        <end position="352"/>
    </location>
</feature>
<feature type="transmembrane region" description="Helical" evidence="5">
    <location>
        <begin position="300"/>
        <end position="319"/>
    </location>
</feature>
<evidence type="ECO:0000256" key="2">
    <source>
        <dbReference type="ARBA" id="ARBA00022692"/>
    </source>
</evidence>
<evidence type="ECO:0000256" key="3">
    <source>
        <dbReference type="ARBA" id="ARBA00022989"/>
    </source>
</evidence>
<feature type="transmembrane region" description="Helical" evidence="5">
    <location>
        <begin position="169"/>
        <end position="189"/>
    </location>
</feature>
<gene>
    <name evidence="6" type="ORF">AAC691_05405</name>
</gene>
<keyword evidence="4 5" id="KW-0472">Membrane</keyword>
<accession>A0ABZ3D8G3</accession>
<dbReference type="InterPro" id="IPR051788">
    <property type="entry name" value="MFS_Transporter"/>
</dbReference>
<evidence type="ECO:0000256" key="1">
    <source>
        <dbReference type="ARBA" id="ARBA00004141"/>
    </source>
</evidence>
<dbReference type="InterPro" id="IPR011701">
    <property type="entry name" value="MFS"/>
</dbReference>
<organism evidence="6 7">
    <name type="scientific">Nguyenibacter vanlangensis</name>
    <dbReference type="NCBI Taxonomy" id="1216886"/>
    <lineage>
        <taxon>Bacteria</taxon>
        <taxon>Pseudomonadati</taxon>
        <taxon>Pseudomonadota</taxon>
        <taxon>Alphaproteobacteria</taxon>
        <taxon>Acetobacterales</taxon>
        <taxon>Acetobacteraceae</taxon>
        <taxon>Nguyenibacter</taxon>
    </lineage>
</organism>
<feature type="transmembrane region" description="Helical" evidence="5">
    <location>
        <begin position="106"/>
        <end position="128"/>
    </location>
</feature>
<name>A0ABZ3D8G3_9PROT</name>
<evidence type="ECO:0000313" key="7">
    <source>
        <dbReference type="Proteomes" id="UP001449795"/>
    </source>
</evidence>
<comment type="subcellular location">
    <subcellularLocation>
        <location evidence="1">Membrane</location>
        <topology evidence="1">Multi-pass membrane protein</topology>
    </subcellularLocation>
</comment>
<evidence type="ECO:0000256" key="5">
    <source>
        <dbReference type="SAM" id="Phobius"/>
    </source>
</evidence>
<feature type="transmembrane region" description="Helical" evidence="5">
    <location>
        <begin position="358"/>
        <end position="379"/>
    </location>
</feature>
<dbReference type="PANTHER" id="PTHR23514:SF13">
    <property type="entry name" value="INNER MEMBRANE PROTEIN YBJJ"/>
    <property type="match status" value="1"/>
</dbReference>
<feature type="transmembrane region" description="Helical" evidence="5">
    <location>
        <begin position="21"/>
        <end position="42"/>
    </location>
</feature>
<evidence type="ECO:0000256" key="4">
    <source>
        <dbReference type="ARBA" id="ARBA00023136"/>
    </source>
</evidence>
<feature type="transmembrane region" description="Helical" evidence="5">
    <location>
        <begin position="54"/>
        <end position="72"/>
    </location>
</feature>